<protein>
    <submittedName>
        <fullName evidence="1">Uncharacterized protein</fullName>
    </submittedName>
</protein>
<proteinExistence type="predicted"/>
<accession>A0A0F7SW88</accession>
<organism evidence="1">
    <name type="scientific">Phaffia rhodozyma</name>
    <name type="common">Yeast</name>
    <name type="synonym">Xanthophyllomyces dendrorhous</name>
    <dbReference type="NCBI Taxonomy" id="264483"/>
    <lineage>
        <taxon>Eukaryota</taxon>
        <taxon>Fungi</taxon>
        <taxon>Dikarya</taxon>
        <taxon>Basidiomycota</taxon>
        <taxon>Agaricomycotina</taxon>
        <taxon>Tremellomycetes</taxon>
        <taxon>Cystofilobasidiales</taxon>
        <taxon>Mrakiaceae</taxon>
        <taxon>Phaffia</taxon>
    </lineage>
</organism>
<reference evidence="1" key="1">
    <citation type="submission" date="2014-08" db="EMBL/GenBank/DDBJ databases">
        <authorList>
            <person name="Sharma Rahul"/>
            <person name="Thines Marco"/>
        </authorList>
    </citation>
    <scope>NUCLEOTIDE SEQUENCE</scope>
</reference>
<sequence length="102" mass="11112">MSELLRSWIVSSGTQSVCWLLTLSPPPFFSLTGRQLTGIPTTASAQNVVVVDSRLRLAHESKGTRPGPRLCVWLLRPQAFPKTPVDGQVTSLDEPRWAGQAG</sequence>
<dbReference type="AlphaFoldDB" id="A0A0F7SW88"/>
<evidence type="ECO:0000313" key="1">
    <source>
        <dbReference type="EMBL" id="CED85034.1"/>
    </source>
</evidence>
<name>A0A0F7SW88_PHARH</name>
<dbReference type="EMBL" id="LN483332">
    <property type="protein sequence ID" value="CED85034.1"/>
    <property type="molecule type" value="Genomic_DNA"/>
</dbReference>